<dbReference type="RefSeq" id="WP_066268291.1">
    <property type="nucleotide sequence ID" value="NZ_JARMAB010000025.1"/>
</dbReference>
<dbReference type="InterPro" id="IPR005511">
    <property type="entry name" value="SMP-30"/>
</dbReference>
<evidence type="ECO:0000256" key="14">
    <source>
        <dbReference type="ARBA" id="ARBA00032464"/>
    </source>
</evidence>
<evidence type="ECO:0000256" key="12">
    <source>
        <dbReference type="ARBA" id="ARBA00022801"/>
    </source>
</evidence>
<evidence type="ECO:0000256" key="4">
    <source>
        <dbReference type="ARBA" id="ARBA00001946"/>
    </source>
</evidence>
<evidence type="ECO:0000256" key="9">
    <source>
        <dbReference type="ARBA" id="ARBA00016808"/>
    </source>
</evidence>
<dbReference type="PRINTS" id="PR01790">
    <property type="entry name" value="SMP30FAMILY"/>
</dbReference>
<dbReference type="SUPFAM" id="SSF63829">
    <property type="entry name" value="Calcium-dependent phosphotriesterase"/>
    <property type="match status" value="1"/>
</dbReference>
<comment type="cofactor">
    <cofactor evidence="4">
        <name>Mg(2+)</name>
        <dbReference type="ChEBI" id="CHEBI:18420"/>
    </cofactor>
</comment>
<comment type="similarity">
    <text evidence="7">Belongs to the SMP-30/CGR1 family.</text>
</comment>
<comment type="subcellular location">
    <subcellularLocation>
        <location evidence="6">Cytoplasm</location>
    </subcellularLocation>
</comment>
<evidence type="ECO:0000256" key="3">
    <source>
        <dbReference type="ARBA" id="ARBA00001936"/>
    </source>
</evidence>
<evidence type="ECO:0000256" key="6">
    <source>
        <dbReference type="ARBA" id="ARBA00004496"/>
    </source>
</evidence>
<name>A0ABU6MM28_9BACI</name>
<dbReference type="PANTHER" id="PTHR10907:SF47">
    <property type="entry name" value="REGUCALCIN"/>
    <property type="match status" value="1"/>
</dbReference>
<dbReference type="Pfam" id="PF08450">
    <property type="entry name" value="SGL"/>
    <property type="match status" value="1"/>
</dbReference>
<protein>
    <recommendedName>
        <fullName evidence="9">Regucalcin</fullName>
        <ecNumber evidence="8">3.1.1.17</ecNumber>
    </recommendedName>
    <alternativeName>
        <fullName evidence="14">Gluconolactonase</fullName>
    </alternativeName>
</protein>
<evidence type="ECO:0000313" key="17">
    <source>
        <dbReference type="Proteomes" id="UP001341444"/>
    </source>
</evidence>
<dbReference type="EC" id="3.1.1.17" evidence="8"/>
<sequence length="291" mass="32530">MTELELKVDAKAVLGEGPCWDEDRQQLYWVDIIQKTIHFYRPETNEDREIQLDQLIGAVAPIKGGGMVTALENGFFFLDEATGKLEPIFNPERNISNNRFNDGKCDAAGRFWAGTMVKSGSAQQGALYCLTPGLKVETKLKDLGISNGLAWSPDNRYFYFIDTPTEKVLQFDYQLDTGEISNSKEIISFKSEEGMPDGMTIDEEGMLWIAHWGGGRVSRWDPASGKKLTEVVLPVKNVTSCTFGGKDLRDLYITTARQGLDEAEMEQYPHSGGLFCYKTEVKGMPAYTFNG</sequence>
<feature type="domain" description="SMP-30/Gluconolactonase/LRE-like region" evidence="15">
    <location>
        <begin position="14"/>
        <end position="257"/>
    </location>
</feature>
<dbReference type="Proteomes" id="UP001341444">
    <property type="component" value="Unassembled WGS sequence"/>
</dbReference>
<comment type="cofactor">
    <cofactor evidence="5">
        <name>Zn(2+)</name>
        <dbReference type="ChEBI" id="CHEBI:29105"/>
    </cofactor>
</comment>
<comment type="cofactor">
    <cofactor evidence="3">
        <name>Mn(2+)</name>
        <dbReference type="ChEBI" id="CHEBI:29035"/>
    </cofactor>
</comment>
<evidence type="ECO:0000256" key="5">
    <source>
        <dbReference type="ARBA" id="ARBA00001947"/>
    </source>
</evidence>
<evidence type="ECO:0000256" key="13">
    <source>
        <dbReference type="ARBA" id="ARBA00022837"/>
    </source>
</evidence>
<dbReference type="InterPro" id="IPR013658">
    <property type="entry name" value="SGL"/>
</dbReference>
<keyword evidence="12" id="KW-0378">Hydrolase</keyword>
<keyword evidence="11" id="KW-0479">Metal-binding</keyword>
<evidence type="ECO:0000259" key="15">
    <source>
        <dbReference type="Pfam" id="PF08450"/>
    </source>
</evidence>
<evidence type="ECO:0000256" key="10">
    <source>
        <dbReference type="ARBA" id="ARBA00022490"/>
    </source>
</evidence>
<proteinExistence type="inferred from homology"/>
<dbReference type="PRINTS" id="PR01791">
    <property type="entry name" value="REGUCALCIN"/>
</dbReference>
<accession>A0ABU6MM28</accession>
<keyword evidence="13" id="KW-0106">Calcium</keyword>
<dbReference type="PANTHER" id="PTHR10907">
    <property type="entry name" value="REGUCALCIN"/>
    <property type="match status" value="1"/>
</dbReference>
<comment type="catalytic activity">
    <reaction evidence="1">
        <text>D-glucono-1,5-lactone + H2O = D-gluconate + H(+)</text>
        <dbReference type="Rhea" id="RHEA:10440"/>
        <dbReference type="ChEBI" id="CHEBI:15377"/>
        <dbReference type="ChEBI" id="CHEBI:15378"/>
        <dbReference type="ChEBI" id="CHEBI:16217"/>
        <dbReference type="ChEBI" id="CHEBI:18391"/>
        <dbReference type="EC" id="3.1.1.17"/>
    </reaction>
</comment>
<keyword evidence="10" id="KW-0963">Cytoplasm</keyword>
<organism evidence="16 17">
    <name type="scientific">Heyndrickxia acidicola</name>
    <dbReference type="NCBI Taxonomy" id="209389"/>
    <lineage>
        <taxon>Bacteria</taxon>
        <taxon>Bacillati</taxon>
        <taxon>Bacillota</taxon>
        <taxon>Bacilli</taxon>
        <taxon>Bacillales</taxon>
        <taxon>Bacillaceae</taxon>
        <taxon>Heyndrickxia</taxon>
    </lineage>
</organism>
<gene>
    <name evidence="16" type="ORF">P4T90_16625</name>
</gene>
<evidence type="ECO:0000256" key="1">
    <source>
        <dbReference type="ARBA" id="ARBA00001589"/>
    </source>
</evidence>
<comment type="caution">
    <text evidence="16">The sequence shown here is derived from an EMBL/GenBank/DDBJ whole genome shotgun (WGS) entry which is preliminary data.</text>
</comment>
<dbReference type="InterPro" id="IPR011042">
    <property type="entry name" value="6-blade_b-propeller_TolB-like"/>
</dbReference>
<evidence type="ECO:0000313" key="16">
    <source>
        <dbReference type="EMBL" id="MED1204673.1"/>
    </source>
</evidence>
<evidence type="ECO:0000256" key="8">
    <source>
        <dbReference type="ARBA" id="ARBA00013227"/>
    </source>
</evidence>
<dbReference type="EMBL" id="JARMAB010000025">
    <property type="protein sequence ID" value="MED1204673.1"/>
    <property type="molecule type" value="Genomic_DNA"/>
</dbReference>
<comment type="cofactor">
    <cofactor evidence="2">
        <name>Ca(2+)</name>
        <dbReference type="ChEBI" id="CHEBI:29108"/>
    </cofactor>
</comment>
<dbReference type="InterPro" id="IPR008367">
    <property type="entry name" value="Regucalcin"/>
</dbReference>
<evidence type="ECO:0000256" key="7">
    <source>
        <dbReference type="ARBA" id="ARBA00008853"/>
    </source>
</evidence>
<evidence type="ECO:0000256" key="11">
    <source>
        <dbReference type="ARBA" id="ARBA00022723"/>
    </source>
</evidence>
<dbReference type="Gene3D" id="2.120.10.30">
    <property type="entry name" value="TolB, C-terminal domain"/>
    <property type="match status" value="1"/>
</dbReference>
<reference evidence="16 17" key="1">
    <citation type="submission" date="2023-03" db="EMBL/GenBank/DDBJ databases">
        <title>Bacillus Genome Sequencing.</title>
        <authorList>
            <person name="Dunlap C."/>
        </authorList>
    </citation>
    <scope>NUCLEOTIDE SEQUENCE [LARGE SCALE GENOMIC DNA]</scope>
    <source>
        <strain evidence="16 17">B-23453</strain>
    </source>
</reference>
<keyword evidence="17" id="KW-1185">Reference proteome</keyword>
<evidence type="ECO:0000256" key="2">
    <source>
        <dbReference type="ARBA" id="ARBA00001913"/>
    </source>
</evidence>